<dbReference type="Gene3D" id="3.20.20.140">
    <property type="entry name" value="Metal-dependent hydrolases"/>
    <property type="match status" value="1"/>
</dbReference>
<dbReference type="InterPro" id="IPR032465">
    <property type="entry name" value="ACMSD"/>
</dbReference>
<dbReference type="Proteomes" id="UP000077002">
    <property type="component" value="Unassembled WGS sequence"/>
</dbReference>
<dbReference type="InterPro" id="IPR006680">
    <property type="entry name" value="Amidohydro-rel"/>
</dbReference>
<dbReference type="GO" id="GO:0019748">
    <property type="term" value="P:secondary metabolic process"/>
    <property type="evidence" value="ECO:0007669"/>
    <property type="project" value="TreeGrafter"/>
</dbReference>
<dbReference type="PANTHER" id="PTHR21240:SF30">
    <property type="entry name" value="AMIDOHYDROLASE-RELATED DOMAIN-CONTAINING PROTEIN-RELATED"/>
    <property type="match status" value="1"/>
</dbReference>
<dbReference type="OrthoDB" id="432010at2759"/>
<feature type="compositionally biased region" description="Polar residues" evidence="4">
    <location>
        <begin position="1"/>
        <end position="14"/>
    </location>
</feature>
<organism evidence="6 7">
    <name type="scientific">Fonsecaea monophora</name>
    <dbReference type="NCBI Taxonomy" id="254056"/>
    <lineage>
        <taxon>Eukaryota</taxon>
        <taxon>Fungi</taxon>
        <taxon>Dikarya</taxon>
        <taxon>Ascomycota</taxon>
        <taxon>Pezizomycotina</taxon>
        <taxon>Eurotiomycetes</taxon>
        <taxon>Chaetothyriomycetidae</taxon>
        <taxon>Chaetothyriales</taxon>
        <taxon>Herpotrichiellaceae</taxon>
        <taxon>Fonsecaea</taxon>
    </lineage>
</organism>
<comment type="similarity">
    <text evidence="3">Belongs to the metallo-dependent hydrolases superfamily.</text>
</comment>
<dbReference type="RefSeq" id="XP_022517263.1">
    <property type="nucleotide sequence ID" value="XM_022650649.1"/>
</dbReference>
<proteinExistence type="inferred from homology"/>
<name>A0A177FNI9_9EURO</name>
<dbReference type="Pfam" id="PF04909">
    <property type="entry name" value="Amidohydro_2"/>
    <property type="match status" value="1"/>
</dbReference>
<evidence type="ECO:0000256" key="1">
    <source>
        <dbReference type="ARBA" id="ARBA00022793"/>
    </source>
</evidence>
<dbReference type="GO" id="GO:0016831">
    <property type="term" value="F:carboxy-lyase activity"/>
    <property type="evidence" value="ECO:0007669"/>
    <property type="project" value="UniProtKB-KW"/>
</dbReference>
<dbReference type="GO" id="GO:0016787">
    <property type="term" value="F:hydrolase activity"/>
    <property type="evidence" value="ECO:0007669"/>
    <property type="project" value="InterPro"/>
</dbReference>
<evidence type="ECO:0000256" key="4">
    <source>
        <dbReference type="SAM" id="MobiDB-lite"/>
    </source>
</evidence>
<feature type="domain" description="Amidohydrolase-related" evidence="5">
    <location>
        <begin position="101"/>
        <end position="360"/>
    </location>
</feature>
<accession>A0A177FNI9</accession>
<dbReference type="SUPFAM" id="SSF51556">
    <property type="entry name" value="Metallo-dependent hydrolases"/>
    <property type="match status" value="1"/>
</dbReference>
<keyword evidence="7" id="KW-1185">Reference proteome</keyword>
<evidence type="ECO:0000313" key="7">
    <source>
        <dbReference type="Proteomes" id="UP000077002"/>
    </source>
</evidence>
<keyword evidence="1 3" id="KW-0210">Decarboxylase</keyword>
<dbReference type="AlphaFoldDB" id="A0A177FNI9"/>
<sequence length="365" mass="41525">MGEDATQASDSGNTLILEGRPESEYTPLLQTRKQARLVCLEEHAVSPYPTPAISSTFGVFKPSYVAGLKDRLGDIALRVKIMDANNIGAQVISMNQPTAQAFVDLEEQLEWCRKSNQFVYENYCQKYPDRFFAFATLPTQSGETAAVELERCVNEYGFVGAMINGFTNTADPTKGLYLDDPQFDKLWEVSERLQKPIFIHPRVPLASNIKVLEDMPIFHGAPYGFGRETVEHVLRLMYSGVFDRFPKLKICLGHMGEGLSWILPRTDSTFRLYNAEAQGPKKKRFQDYFQQNILPNTSGMPRTAALMNLMAESRVENIMFAVDYPYESIAEMRAWFETVPISDENWRDIGYRNAIRLFGLPLDYD</sequence>
<dbReference type="GeneID" id="34595841"/>
<evidence type="ECO:0000256" key="2">
    <source>
        <dbReference type="ARBA" id="ARBA00023239"/>
    </source>
</evidence>
<comment type="caution">
    <text evidence="6">The sequence shown here is derived from an EMBL/GenBank/DDBJ whole genome shotgun (WGS) entry which is preliminary data.</text>
</comment>
<dbReference type="PANTHER" id="PTHR21240">
    <property type="entry name" value="2-AMINO-3-CARBOXYLMUCONATE-6-SEMIALDEHYDE DECARBOXYLASE"/>
    <property type="match status" value="1"/>
</dbReference>
<dbReference type="GO" id="GO:0005829">
    <property type="term" value="C:cytosol"/>
    <property type="evidence" value="ECO:0007669"/>
    <property type="project" value="TreeGrafter"/>
</dbReference>
<evidence type="ECO:0000259" key="5">
    <source>
        <dbReference type="Pfam" id="PF04909"/>
    </source>
</evidence>
<reference evidence="6 7" key="1">
    <citation type="submission" date="2016-03" db="EMBL/GenBank/DDBJ databases">
        <title>Draft genome sequence of the Fonsecaea monophora CBS 269.37.</title>
        <authorList>
            <person name="Bombassaro A."/>
            <person name="Vinicius W.A."/>
            <person name="De Hoog S."/>
            <person name="Sun J."/>
            <person name="Souza E.M."/>
            <person name="Raittz R.T."/>
            <person name="Costa F."/>
            <person name="Leao A.C."/>
            <person name="Tadra-Sfeir M.Z."/>
            <person name="Baura V."/>
            <person name="Balsanelli E."/>
            <person name="Pedrosa F.O."/>
            <person name="Moreno L.F."/>
            <person name="Steffens M.B."/>
            <person name="Xi L."/>
            <person name="Bocca A.L."/>
            <person name="Felipe M.S."/>
            <person name="Teixeira M."/>
            <person name="Telles Filho F.Q."/>
            <person name="Azevedo C.M."/>
            <person name="Gomes R."/>
            <person name="Vicente V.A."/>
        </authorList>
    </citation>
    <scope>NUCLEOTIDE SEQUENCE [LARGE SCALE GENOMIC DNA]</scope>
    <source>
        <strain evidence="6 7">CBS 269.37</strain>
    </source>
</reference>
<evidence type="ECO:0000256" key="3">
    <source>
        <dbReference type="RuleBase" id="RU366045"/>
    </source>
</evidence>
<feature type="region of interest" description="Disordered" evidence="4">
    <location>
        <begin position="1"/>
        <end position="20"/>
    </location>
</feature>
<gene>
    <name evidence="6" type="ORF">AYO21_00659</name>
</gene>
<evidence type="ECO:0000313" key="6">
    <source>
        <dbReference type="EMBL" id="OAG45311.1"/>
    </source>
</evidence>
<dbReference type="EMBL" id="LVKK01000002">
    <property type="protein sequence ID" value="OAG45311.1"/>
    <property type="molecule type" value="Genomic_DNA"/>
</dbReference>
<keyword evidence="2 3" id="KW-0456">Lyase</keyword>
<dbReference type="InterPro" id="IPR032466">
    <property type="entry name" value="Metal_Hydrolase"/>
</dbReference>
<protein>
    <recommendedName>
        <fullName evidence="5">Amidohydrolase-related domain-containing protein</fullName>
    </recommendedName>
</protein>